<dbReference type="Proteomes" id="UP000250275">
    <property type="component" value="Unassembled WGS sequence"/>
</dbReference>
<gene>
    <name evidence="1" type="ORF">WN48_10670</name>
</gene>
<keyword evidence="2" id="KW-1185">Reference proteome</keyword>
<name>A0A310SMN3_9HYME</name>
<evidence type="ECO:0000313" key="1">
    <source>
        <dbReference type="EMBL" id="OAD58682.1"/>
    </source>
</evidence>
<dbReference type="AlphaFoldDB" id="A0A310SMN3"/>
<organism evidence="1 2">
    <name type="scientific">Eufriesea mexicana</name>
    <dbReference type="NCBI Taxonomy" id="516756"/>
    <lineage>
        <taxon>Eukaryota</taxon>
        <taxon>Metazoa</taxon>
        <taxon>Ecdysozoa</taxon>
        <taxon>Arthropoda</taxon>
        <taxon>Hexapoda</taxon>
        <taxon>Insecta</taxon>
        <taxon>Pterygota</taxon>
        <taxon>Neoptera</taxon>
        <taxon>Endopterygota</taxon>
        <taxon>Hymenoptera</taxon>
        <taxon>Apocrita</taxon>
        <taxon>Aculeata</taxon>
        <taxon>Apoidea</taxon>
        <taxon>Anthophila</taxon>
        <taxon>Apidae</taxon>
        <taxon>Eufriesea</taxon>
    </lineage>
</organism>
<proteinExistence type="predicted"/>
<evidence type="ECO:0000313" key="2">
    <source>
        <dbReference type="Proteomes" id="UP000250275"/>
    </source>
</evidence>
<protein>
    <submittedName>
        <fullName evidence="1">Uncharacterized protein</fullName>
    </submittedName>
</protein>
<reference evidence="1 2" key="1">
    <citation type="submission" date="2015-07" db="EMBL/GenBank/DDBJ databases">
        <title>The genome of Eufriesea mexicana.</title>
        <authorList>
            <person name="Pan H."/>
            <person name="Kapheim K."/>
        </authorList>
    </citation>
    <scope>NUCLEOTIDE SEQUENCE [LARGE SCALE GENOMIC DNA]</scope>
    <source>
        <strain evidence="1">0111107269</strain>
        <tissue evidence="1">Whole body</tissue>
    </source>
</reference>
<dbReference type="EMBL" id="KQ760895">
    <property type="protein sequence ID" value="OAD58682.1"/>
    <property type="molecule type" value="Genomic_DNA"/>
</dbReference>
<accession>A0A310SMN3</accession>
<sequence>MEATLNDLMDASLIIHEGKRGKGRLTALTQPLASWEACRTQWIRFPAGWNDALTHGPTNGEVNPTLDSDVETPLSAIVELPGEVPDIGSMRIMHGPTNGEVNPTLDSDVGHRSTLREVPNIDVFLLDHFRSGVACTRTHGTQSIGSQGHHRNEVSGPARCRSANFTEVFLTAQRTIGNIGSIVVSDGTQTPEPSPAFVLRYGILSGPVHNSTFASRELSSDTSTLFVRTLVSRMISHCSIVRDD</sequence>